<dbReference type="InterPro" id="IPR003598">
    <property type="entry name" value="Ig_sub2"/>
</dbReference>
<comment type="subcellular location">
    <subcellularLocation>
        <location evidence="2">Endomembrane system</location>
    </subcellularLocation>
    <subcellularLocation>
        <location evidence="1">Membrane</location>
        <topology evidence="1">Single-pass membrane protein</topology>
    </subcellularLocation>
</comment>
<dbReference type="PROSITE" id="PS50068">
    <property type="entry name" value="LDLRA_2"/>
    <property type="match status" value="2"/>
</dbReference>
<feature type="disulfide bond" evidence="8">
    <location>
        <begin position="288"/>
        <end position="303"/>
    </location>
</feature>
<dbReference type="FunFam" id="4.10.400.10:FF:000004">
    <property type="entry name" value="Low-density lipoprotein receptor-related protein 1"/>
    <property type="match status" value="1"/>
</dbReference>
<feature type="disulfide bond" evidence="8">
    <location>
        <begin position="96"/>
        <end position="111"/>
    </location>
</feature>
<keyword evidence="9" id="KW-0732">Signal</keyword>
<dbReference type="GO" id="GO:0012505">
    <property type="term" value="C:endomembrane system"/>
    <property type="evidence" value="ECO:0007669"/>
    <property type="project" value="UniProtKB-SubCell"/>
</dbReference>
<protein>
    <submittedName>
        <fullName evidence="11">Very low-density lipoprotein receptor-like isoform X1</fullName>
    </submittedName>
</protein>
<feature type="domain" description="Ig-like" evidence="10">
    <location>
        <begin position="162"/>
        <end position="241"/>
    </location>
</feature>
<sequence>METKIFLCFIFTIQLFIRSQAQGIRYCPAGALRCQDGICIDFHFSCDGDADCYNISNTDVPYRTRLLGVRAPVNRLCKQSHFECANGRCVPLNWVCDTEDDCGDGSDERDCLPRDSPPCPVKLLQTYSRTLKKFNIKNVSVSCKRCITSEQDNTKLKVTIYPTKTKHYVNVGDALVLQCRDESGLRAPVRWFREDNKSFTVGTGQFMGRLEINIVDEADGGGYVCQAASHLGSPGSEARVNVIVNSGNGDGDIRTIRKPRFKETQSECYEWQLQCVSDKLCLPLIWRCDGDIDCADGSDERFCFVPISSNYPDSN</sequence>
<name>A0AAJ7ELL4_PAPXU</name>
<dbReference type="GO" id="GO:0005886">
    <property type="term" value="C:plasma membrane"/>
    <property type="evidence" value="ECO:0007669"/>
    <property type="project" value="TreeGrafter"/>
</dbReference>
<dbReference type="PANTHER" id="PTHR24270">
    <property type="entry name" value="LOW-DENSITY LIPOPROTEIN RECEPTOR-RELATED"/>
    <property type="match status" value="1"/>
</dbReference>
<dbReference type="Pfam" id="PF00047">
    <property type="entry name" value="ig"/>
    <property type="match status" value="1"/>
</dbReference>
<keyword evidence="5" id="KW-1133">Transmembrane helix</keyword>
<dbReference type="PROSITE" id="PS50835">
    <property type="entry name" value="IG_LIKE"/>
    <property type="match status" value="1"/>
</dbReference>
<feature type="disulfide bond" evidence="8">
    <location>
        <begin position="77"/>
        <end position="89"/>
    </location>
</feature>
<evidence type="ECO:0000313" key="11">
    <source>
        <dbReference type="RefSeq" id="XP_013182389.1"/>
    </source>
</evidence>
<dbReference type="SMART" id="SM00408">
    <property type="entry name" value="IGc2"/>
    <property type="match status" value="1"/>
</dbReference>
<dbReference type="PRINTS" id="PR00261">
    <property type="entry name" value="LDLRECEPTOR"/>
</dbReference>
<organism evidence="11">
    <name type="scientific">Papilio xuthus</name>
    <name type="common">Asian swallowtail butterfly</name>
    <dbReference type="NCBI Taxonomy" id="66420"/>
    <lineage>
        <taxon>Eukaryota</taxon>
        <taxon>Metazoa</taxon>
        <taxon>Ecdysozoa</taxon>
        <taxon>Arthropoda</taxon>
        <taxon>Hexapoda</taxon>
        <taxon>Insecta</taxon>
        <taxon>Pterygota</taxon>
        <taxon>Neoptera</taxon>
        <taxon>Endopterygota</taxon>
        <taxon>Lepidoptera</taxon>
        <taxon>Glossata</taxon>
        <taxon>Ditrysia</taxon>
        <taxon>Papilionoidea</taxon>
        <taxon>Papilionidae</taxon>
        <taxon>Papilioninae</taxon>
        <taxon>Papilio</taxon>
    </lineage>
</organism>
<evidence type="ECO:0000256" key="6">
    <source>
        <dbReference type="ARBA" id="ARBA00023136"/>
    </source>
</evidence>
<dbReference type="InterPro" id="IPR007110">
    <property type="entry name" value="Ig-like_dom"/>
</dbReference>
<gene>
    <name evidence="11" type="primary">LOC106128512</name>
</gene>
<dbReference type="GO" id="GO:0016192">
    <property type="term" value="P:vesicle-mediated transport"/>
    <property type="evidence" value="ECO:0007669"/>
    <property type="project" value="UniProtKB-ARBA"/>
</dbReference>
<dbReference type="InterPro" id="IPR036179">
    <property type="entry name" value="Ig-like_dom_sf"/>
</dbReference>
<dbReference type="InterPro" id="IPR013151">
    <property type="entry name" value="Immunoglobulin_dom"/>
</dbReference>
<dbReference type="InterPro" id="IPR002172">
    <property type="entry name" value="LDrepeatLR_classA_rpt"/>
</dbReference>
<evidence type="ECO:0000256" key="9">
    <source>
        <dbReference type="SAM" id="SignalP"/>
    </source>
</evidence>
<dbReference type="SUPFAM" id="SSF48726">
    <property type="entry name" value="Immunoglobulin"/>
    <property type="match status" value="1"/>
</dbReference>
<dbReference type="InterPro" id="IPR023415">
    <property type="entry name" value="LDLR_class-A_CS"/>
</dbReference>
<dbReference type="Gene3D" id="2.60.40.10">
    <property type="entry name" value="Immunoglobulins"/>
    <property type="match status" value="1"/>
</dbReference>
<comment type="caution">
    <text evidence="8">Lacks conserved residue(s) required for the propagation of feature annotation.</text>
</comment>
<evidence type="ECO:0000256" key="1">
    <source>
        <dbReference type="ARBA" id="ARBA00004167"/>
    </source>
</evidence>
<dbReference type="Gene3D" id="4.10.400.10">
    <property type="entry name" value="Low-density Lipoprotein Receptor"/>
    <property type="match status" value="2"/>
</dbReference>
<dbReference type="RefSeq" id="XP_013182389.1">
    <property type="nucleotide sequence ID" value="XM_013326935.1"/>
</dbReference>
<dbReference type="InterPro" id="IPR003599">
    <property type="entry name" value="Ig_sub"/>
</dbReference>
<keyword evidence="6" id="KW-0472">Membrane</keyword>
<dbReference type="SMART" id="SM00409">
    <property type="entry name" value="IG"/>
    <property type="match status" value="1"/>
</dbReference>
<evidence type="ECO:0000256" key="7">
    <source>
        <dbReference type="ARBA" id="ARBA00023157"/>
    </source>
</evidence>
<dbReference type="Pfam" id="PF00057">
    <property type="entry name" value="Ldl_recept_a"/>
    <property type="match status" value="3"/>
</dbReference>
<evidence type="ECO:0000256" key="5">
    <source>
        <dbReference type="ARBA" id="ARBA00022989"/>
    </source>
</evidence>
<dbReference type="SMART" id="SM00192">
    <property type="entry name" value="LDLa"/>
    <property type="match status" value="3"/>
</dbReference>
<keyword evidence="4" id="KW-0677">Repeat</keyword>
<keyword evidence="7 8" id="KW-1015">Disulfide bond</keyword>
<keyword evidence="3" id="KW-0812">Transmembrane</keyword>
<feature type="chain" id="PRO_5042475438" evidence="9">
    <location>
        <begin position="22"/>
        <end position="315"/>
    </location>
</feature>
<feature type="disulfide bond" evidence="8">
    <location>
        <begin position="84"/>
        <end position="102"/>
    </location>
</feature>
<dbReference type="InterPro" id="IPR013783">
    <property type="entry name" value="Ig-like_fold"/>
</dbReference>
<accession>A0AAJ7ELL4</accession>
<dbReference type="GeneID" id="106128512"/>
<evidence type="ECO:0000259" key="10">
    <source>
        <dbReference type="PROSITE" id="PS50835"/>
    </source>
</evidence>
<evidence type="ECO:0000256" key="2">
    <source>
        <dbReference type="ARBA" id="ARBA00004308"/>
    </source>
</evidence>
<dbReference type="InterPro" id="IPR036055">
    <property type="entry name" value="LDL_receptor-like_sf"/>
</dbReference>
<dbReference type="PANTHER" id="PTHR24270:SF62">
    <property type="entry name" value="LOW-DENSITY LIPOPROTEIN RECEPTOR-RELATED PROTEIN 2"/>
    <property type="match status" value="1"/>
</dbReference>
<dbReference type="AlphaFoldDB" id="A0AAJ7ELL4"/>
<evidence type="ECO:0000256" key="3">
    <source>
        <dbReference type="ARBA" id="ARBA00022692"/>
    </source>
</evidence>
<dbReference type="Proteomes" id="UP000694872">
    <property type="component" value="Unplaced"/>
</dbReference>
<dbReference type="InterPro" id="IPR050685">
    <property type="entry name" value="LDLR"/>
</dbReference>
<evidence type="ECO:0000256" key="8">
    <source>
        <dbReference type="PROSITE-ProRule" id="PRU00124"/>
    </source>
</evidence>
<dbReference type="SUPFAM" id="SSF57424">
    <property type="entry name" value="LDL receptor-like module"/>
    <property type="match status" value="3"/>
</dbReference>
<feature type="signal peptide" evidence="9">
    <location>
        <begin position="1"/>
        <end position="21"/>
    </location>
</feature>
<dbReference type="PROSITE" id="PS01209">
    <property type="entry name" value="LDLRA_1"/>
    <property type="match status" value="2"/>
</dbReference>
<reference evidence="11" key="1">
    <citation type="submission" date="2025-08" db="UniProtKB">
        <authorList>
            <consortium name="RefSeq"/>
        </authorList>
    </citation>
    <scope>IDENTIFICATION</scope>
</reference>
<evidence type="ECO:0000256" key="4">
    <source>
        <dbReference type="ARBA" id="ARBA00022737"/>
    </source>
</evidence>
<dbReference type="KEGG" id="pxu:106128512"/>
<dbReference type="CDD" id="cd00112">
    <property type="entry name" value="LDLa"/>
    <property type="match status" value="3"/>
</dbReference>
<proteinExistence type="predicted"/>